<dbReference type="Proteomes" id="UP000001654">
    <property type="component" value="Chromosome"/>
</dbReference>
<keyword evidence="1" id="KW-0472">Membrane</keyword>
<feature type="transmembrane region" description="Helical" evidence="1">
    <location>
        <begin position="93"/>
        <end position="111"/>
    </location>
</feature>
<sequence>MEFWNYILENFLLLAVFFAGYELFLKNSKFFTFSRFYLIFGILISFILPLFHYSIQVELHPEDFMNGTSVNFASLSQNLTNISLRNSINFEGFIFSVYLLISLVFFVRFLFQLLQLKKLIIASENISKIKGLKLKRSPKNCGAFSFFNYIFLDKISEKKDKNYVLRHELIHAQHYHSLDVLFINLASIFFWFNPLMYYYKKRIIDNLEFITDDAVMAKISSENLKNELKNYQYQLLSQSLAIQHLPILSFNHSSIKKRIIMLNKKTGNKLQLFKIFLLIPCLCFIFYSCNVDEVASLDENAEYSFYFDKNTSEENLQNRVKIFNHFYKTEVALKITDTKYQNQFLNQFTVSRKFKDQSNFTSGYQATGIAEENISFLVTYREGKIILNSNNSYRIELDNDANRMIISESANKK</sequence>
<evidence type="ECO:0000313" key="3">
    <source>
        <dbReference type="EMBL" id="ADF53476.1"/>
    </source>
</evidence>
<gene>
    <name evidence="3" type="ordered locus">ZPR_3159</name>
</gene>
<evidence type="ECO:0000259" key="2">
    <source>
        <dbReference type="Pfam" id="PF05569"/>
    </source>
</evidence>
<dbReference type="InterPro" id="IPR008756">
    <property type="entry name" value="Peptidase_M56"/>
</dbReference>
<dbReference type="EMBL" id="CP001650">
    <property type="protein sequence ID" value="ADF53476.1"/>
    <property type="molecule type" value="Genomic_DNA"/>
</dbReference>
<dbReference type="OrthoDB" id="1522859at2"/>
<dbReference type="HOGENOM" id="CLU_665570_0_0_10"/>
<evidence type="ECO:0000313" key="4">
    <source>
        <dbReference type="Proteomes" id="UP000001654"/>
    </source>
</evidence>
<reference evidence="3 4" key="1">
    <citation type="journal article" date="2010" name="BMC Genomics">
        <title>The complete genome of Zunongwangia profunda SM-A87 reveals its adaptation to the deep-sea environment and ecological role in sedimentary organic nitrogen degradation.</title>
        <authorList>
            <person name="Qin Q.L."/>
            <person name="Zhang X.Y."/>
            <person name="Wang X.M."/>
            <person name="Liu G.M."/>
            <person name="Chen X.L."/>
            <person name="Xie B.B."/>
            <person name="Dang H.Y."/>
            <person name="Zhou B.C."/>
            <person name="Yu J."/>
            <person name="Zhang Y.Z."/>
        </authorList>
    </citation>
    <scope>NUCLEOTIDE SEQUENCE [LARGE SCALE GENOMIC DNA]</scope>
    <source>
        <strain evidence="4">DSM 18752 / CCTCC AB 206139 / SM-A87</strain>
    </source>
</reference>
<feature type="transmembrane region" description="Helical" evidence="1">
    <location>
        <begin position="180"/>
        <end position="199"/>
    </location>
</feature>
<keyword evidence="4" id="KW-1185">Reference proteome</keyword>
<organism evidence="3 4">
    <name type="scientific">Zunongwangia profunda (strain DSM 18752 / CCTCC AB 206139 / SM-A87)</name>
    <name type="common">Wangia profunda</name>
    <dbReference type="NCBI Taxonomy" id="655815"/>
    <lineage>
        <taxon>Bacteria</taxon>
        <taxon>Pseudomonadati</taxon>
        <taxon>Bacteroidota</taxon>
        <taxon>Flavobacteriia</taxon>
        <taxon>Flavobacteriales</taxon>
        <taxon>Flavobacteriaceae</taxon>
        <taxon>Zunongwangia</taxon>
    </lineage>
</organism>
<name>D5BI63_ZUNPS</name>
<dbReference type="KEGG" id="zpr:ZPR_3159"/>
<feature type="transmembrane region" description="Helical" evidence="1">
    <location>
        <begin position="6"/>
        <end position="24"/>
    </location>
</feature>
<evidence type="ECO:0000256" key="1">
    <source>
        <dbReference type="SAM" id="Phobius"/>
    </source>
</evidence>
<keyword evidence="1" id="KW-0812">Transmembrane</keyword>
<dbReference type="eggNOG" id="COG4219">
    <property type="taxonomic scope" value="Bacteria"/>
</dbReference>
<feature type="domain" description="Peptidase M56" evidence="2">
    <location>
        <begin position="157"/>
        <end position="262"/>
    </location>
</feature>
<dbReference type="AlphaFoldDB" id="D5BI63"/>
<feature type="transmembrane region" description="Helical" evidence="1">
    <location>
        <begin position="36"/>
        <end position="55"/>
    </location>
</feature>
<accession>D5BI63</accession>
<dbReference type="STRING" id="655815.ZPR_3159"/>
<proteinExistence type="predicted"/>
<protein>
    <submittedName>
        <fullName evidence="3">Peptidase M56</fullName>
    </submittedName>
</protein>
<dbReference type="CDD" id="cd07341">
    <property type="entry name" value="M56_BlaR1_MecR1_like"/>
    <property type="match status" value="1"/>
</dbReference>
<dbReference type="RefSeq" id="WP_013072573.1">
    <property type="nucleotide sequence ID" value="NC_014041.1"/>
</dbReference>
<keyword evidence="1" id="KW-1133">Transmembrane helix</keyword>
<dbReference type="Pfam" id="PF05569">
    <property type="entry name" value="Peptidase_M56"/>
    <property type="match status" value="1"/>
</dbReference>